<organism evidence="1">
    <name type="scientific">Anguilla anguilla</name>
    <name type="common">European freshwater eel</name>
    <name type="synonym">Muraena anguilla</name>
    <dbReference type="NCBI Taxonomy" id="7936"/>
    <lineage>
        <taxon>Eukaryota</taxon>
        <taxon>Metazoa</taxon>
        <taxon>Chordata</taxon>
        <taxon>Craniata</taxon>
        <taxon>Vertebrata</taxon>
        <taxon>Euteleostomi</taxon>
        <taxon>Actinopterygii</taxon>
        <taxon>Neopterygii</taxon>
        <taxon>Teleostei</taxon>
        <taxon>Anguilliformes</taxon>
        <taxon>Anguillidae</taxon>
        <taxon>Anguilla</taxon>
    </lineage>
</organism>
<reference evidence="1" key="1">
    <citation type="submission" date="2014-11" db="EMBL/GenBank/DDBJ databases">
        <authorList>
            <person name="Amaro Gonzalez C."/>
        </authorList>
    </citation>
    <scope>NUCLEOTIDE SEQUENCE</scope>
</reference>
<dbReference type="AlphaFoldDB" id="A0A0E9U209"/>
<evidence type="ECO:0000313" key="1">
    <source>
        <dbReference type="EMBL" id="JAH59939.1"/>
    </source>
</evidence>
<reference evidence="1" key="2">
    <citation type="journal article" date="2015" name="Fish Shellfish Immunol.">
        <title>Early steps in the European eel (Anguilla anguilla)-Vibrio vulnificus interaction in the gills: Role of the RtxA13 toxin.</title>
        <authorList>
            <person name="Callol A."/>
            <person name="Pajuelo D."/>
            <person name="Ebbesson L."/>
            <person name="Teles M."/>
            <person name="MacKenzie S."/>
            <person name="Amaro C."/>
        </authorList>
    </citation>
    <scope>NUCLEOTIDE SEQUENCE</scope>
</reference>
<accession>A0A0E9U209</accession>
<sequence length="72" mass="8402">MRSRFIRVMARDLSPICETWGWGCYGLSMHGCFRYWLTCLSDDVTADSSSRITMCTEASYLLKFNQVQTKYL</sequence>
<name>A0A0E9U209_ANGAN</name>
<protein>
    <submittedName>
        <fullName evidence="1">Uncharacterized protein</fullName>
    </submittedName>
</protein>
<dbReference type="EMBL" id="GBXM01048638">
    <property type="protein sequence ID" value="JAH59939.1"/>
    <property type="molecule type" value="Transcribed_RNA"/>
</dbReference>
<proteinExistence type="predicted"/>